<organism evidence="1 2">
    <name type="scientific">Ajellomyces capsulatus (strain H143)</name>
    <name type="common">Darling's disease fungus</name>
    <name type="synonym">Histoplasma capsulatum</name>
    <dbReference type="NCBI Taxonomy" id="544712"/>
    <lineage>
        <taxon>Eukaryota</taxon>
        <taxon>Fungi</taxon>
        <taxon>Dikarya</taxon>
        <taxon>Ascomycota</taxon>
        <taxon>Pezizomycotina</taxon>
        <taxon>Eurotiomycetes</taxon>
        <taxon>Eurotiomycetidae</taxon>
        <taxon>Onygenales</taxon>
        <taxon>Ajellomycetaceae</taxon>
        <taxon>Histoplasma</taxon>
    </lineage>
</organism>
<proteinExistence type="predicted"/>
<evidence type="ECO:0000313" key="1">
    <source>
        <dbReference type="EMBL" id="EER44454.1"/>
    </source>
</evidence>
<reference evidence="2" key="1">
    <citation type="submission" date="2009-05" db="EMBL/GenBank/DDBJ databases">
        <title>The genome sequence of Ajellomyces capsulatus strain H143.</title>
        <authorList>
            <person name="Champion M."/>
            <person name="Cuomo C.A."/>
            <person name="Ma L.-J."/>
            <person name="Henn M.R."/>
            <person name="Sil A."/>
            <person name="Goldman B."/>
            <person name="Young S.K."/>
            <person name="Kodira C.D."/>
            <person name="Zeng Q."/>
            <person name="Koehrsen M."/>
            <person name="Alvarado L."/>
            <person name="Berlin A.M."/>
            <person name="Borenstein D."/>
            <person name="Chen Z."/>
            <person name="Engels R."/>
            <person name="Freedman E."/>
            <person name="Gellesch M."/>
            <person name="Goldberg J."/>
            <person name="Griggs A."/>
            <person name="Gujja S."/>
            <person name="Heiman D.I."/>
            <person name="Hepburn T.A."/>
            <person name="Howarth C."/>
            <person name="Jen D."/>
            <person name="Larson L."/>
            <person name="Lewis B."/>
            <person name="Mehta T."/>
            <person name="Park D."/>
            <person name="Pearson M."/>
            <person name="Roberts A."/>
            <person name="Saif S."/>
            <person name="Shea T.D."/>
            <person name="Shenoy N."/>
            <person name="Sisk P."/>
            <person name="Stolte C."/>
            <person name="Sykes S."/>
            <person name="Walk T."/>
            <person name="White J."/>
            <person name="Yandava C."/>
            <person name="Klein B."/>
            <person name="McEwen J.G."/>
            <person name="Puccia R."/>
            <person name="Goldman G.H."/>
            <person name="Felipe M.S."/>
            <person name="Nino-Vega G."/>
            <person name="San-Blas G."/>
            <person name="Taylor J.W."/>
            <person name="Mendoza L."/>
            <person name="Galagan J.E."/>
            <person name="Nusbaum C."/>
            <person name="Birren B.W."/>
        </authorList>
    </citation>
    <scope>NUCLEOTIDE SEQUENCE [LARGE SCALE GENOMIC DNA]</scope>
    <source>
        <strain evidence="2">H143</strain>
    </source>
</reference>
<protein>
    <submittedName>
        <fullName evidence="1">Uncharacterized protein</fullName>
    </submittedName>
</protein>
<evidence type="ECO:0000313" key="2">
    <source>
        <dbReference type="Proteomes" id="UP000002624"/>
    </source>
</evidence>
<dbReference type="Proteomes" id="UP000002624">
    <property type="component" value="Unassembled WGS sequence"/>
</dbReference>
<accession>C6H3M2</accession>
<dbReference type="EMBL" id="GG692419">
    <property type="protein sequence ID" value="EER44454.1"/>
    <property type="molecule type" value="Genomic_DNA"/>
</dbReference>
<dbReference type="HOGENOM" id="CLU_1958955_0_0_1"/>
<gene>
    <name evidence="1" type="ORF">HCDG_00033</name>
</gene>
<dbReference type="OrthoDB" id="10617415at2759"/>
<sequence>MRILLYARHPHTRHPVDARRPLRPFIPTPVAHYAHGPLRPPVEPLRPWSHYARRPLRPWPITPVDHYARRPLRPWSHYARGPLRPSTITPVEPLRPSTITPVAHQPYPPAIPIRPMESTDEWLKIEFG</sequence>
<name>C6H3M2_AJECH</name>
<dbReference type="VEuPathDB" id="FungiDB:HCDG_00033"/>
<dbReference type="AlphaFoldDB" id="C6H3M2"/>